<reference evidence="2" key="1">
    <citation type="submission" date="2021-01" db="EMBL/GenBank/DDBJ databases">
        <title>Marivirga sp. nov., isolated from intertidal surface sediments.</title>
        <authorList>
            <person name="Zhang M."/>
        </authorList>
    </citation>
    <scope>NUCLEOTIDE SEQUENCE</scope>
    <source>
        <strain evidence="2">SM1354</strain>
    </source>
</reference>
<dbReference type="PROSITE" id="PS51257">
    <property type="entry name" value="PROKAR_LIPOPROTEIN"/>
    <property type="match status" value="1"/>
</dbReference>
<sequence length="609" mass="62153">MKKFAKYAMFLSALAVGFTACDDDNGDGNTEPDFAAPTATAPGVQSVTVEEAIVLSFTYNAEAGFKSSSVTQVGGATEITTDGTAEATDGTIEVTYTANAEAGAGTVVLTVVDGQDQTVTATAVVNKVAADDAIPAIAGIPASATVDAGQELAVSGVDLTFADGFGAFTLSVDGGAAIDLAATIDDTSGSEGTADIAYATGDLTDGGHSLVFTLEDGNGTTTTFTHTLTVNTSRVIESNVTSDVTWYSATTYELGGRIAVEDGATLTIQPGTVIKGQAGAGANSTVLIVARGGKLMAEGTAESPIIFTSVADNIVSGQIESPNLEPDVNGLWGGLIVLGNAPIAASSIPAQIEGIPTTDPNGLYGGTDPADNSGVIKYVSVRHGGTLIGSGNEINGITLGGVGSGTVIENVEVVANQDDGIEWFGGNVDVTNALIWNAGDDGLDTDQDWIGTCENFIIVTPDGSAFELDGPEGGVAKRSFHSFTNGIVYAGDDIDHLVDWDGSTNAVLTDIYFYGWSNSYGFIVDEDPEEAGDQRFIPFESFGGDMSGTSTGFQYTMPTNGRPYAEVFEGVPDAATTEVALNANTVGPDAAGFAWTWASQSDALSSIGL</sequence>
<keyword evidence="3" id="KW-1185">Reference proteome</keyword>
<dbReference type="PANTHER" id="PTHR41339">
    <property type="entry name" value="LIPL48"/>
    <property type="match status" value="1"/>
</dbReference>
<dbReference type="Proteomes" id="UP000642920">
    <property type="component" value="Unassembled WGS sequence"/>
</dbReference>
<proteinExistence type="predicted"/>
<feature type="signal peptide" evidence="1">
    <location>
        <begin position="1"/>
        <end position="20"/>
    </location>
</feature>
<accession>A0A937DIV5</accession>
<protein>
    <recommendedName>
        <fullName evidence="4">Lipoprotein</fullName>
    </recommendedName>
</protein>
<feature type="chain" id="PRO_5037136835" description="Lipoprotein" evidence="1">
    <location>
        <begin position="21"/>
        <end position="609"/>
    </location>
</feature>
<evidence type="ECO:0000256" key="1">
    <source>
        <dbReference type="SAM" id="SignalP"/>
    </source>
</evidence>
<dbReference type="RefSeq" id="WP_201917576.1">
    <property type="nucleotide sequence ID" value="NZ_JAERQG010000001.1"/>
</dbReference>
<dbReference type="EMBL" id="JAERQG010000001">
    <property type="protein sequence ID" value="MBL0764209.1"/>
    <property type="molecule type" value="Genomic_DNA"/>
</dbReference>
<dbReference type="AlphaFoldDB" id="A0A937DIV5"/>
<dbReference type="PANTHER" id="PTHR41339:SF1">
    <property type="entry name" value="SECRETED PROTEIN"/>
    <property type="match status" value="1"/>
</dbReference>
<evidence type="ECO:0008006" key="4">
    <source>
        <dbReference type="Google" id="ProtNLM"/>
    </source>
</evidence>
<keyword evidence="1" id="KW-0732">Signal</keyword>
<evidence type="ECO:0000313" key="3">
    <source>
        <dbReference type="Proteomes" id="UP000642920"/>
    </source>
</evidence>
<organism evidence="2 3">
    <name type="scientific">Marivirga atlantica</name>
    <dbReference type="NCBI Taxonomy" id="1548457"/>
    <lineage>
        <taxon>Bacteria</taxon>
        <taxon>Pseudomonadati</taxon>
        <taxon>Bacteroidota</taxon>
        <taxon>Cytophagia</taxon>
        <taxon>Cytophagales</taxon>
        <taxon>Marivirgaceae</taxon>
        <taxon>Marivirga</taxon>
    </lineage>
</organism>
<comment type="caution">
    <text evidence="2">The sequence shown here is derived from an EMBL/GenBank/DDBJ whole genome shotgun (WGS) entry which is preliminary data.</text>
</comment>
<gene>
    <name evidence="2" type="ORF">JKP34_03025</name>
</gene>
<evidence type="ECO:0000313" key="2">
    <source>
        <dbReference type="EMBL" id="MBL0764209.1"/>
    </source>
</evidence>
<name>A0A937DIV5_9BACT</name>